<keyword evidence="6 7" id="KW-0472">Membrane</keyword>
<dbReference type="PANTHER" id="PTHR11706">
    <property type="entry name" value="SOLUTE CARRIER PROTEIN FAMILY 11 MEMBER"/>
    <property type="match status" value="1"/>
</dbReference>
<feature type="transmembrane region" description="Helical" evidence="7">
    <location>
        <begin position="174"/>
        <end position="194"/>
    </location>
</feature>
<accession>A0A850NT48</accession>
<keyword evidence="3 7" id="KW-0812">Transmembrane</keyword>
<dbReference type="PRINTS" id="PR00447">
    <property type="entry name" value="NATRESASSCMP"/>
</dbReference>
<dbReference type="NCBIfam" id="NF001923">
    <property type="entry name" value="PRK00701.1"/>
    <property type="match status" value="1"/>
</dbReference>
<evidence type="ECO:0000313" key="10">
    <source>
        <dbReference type="Proteomes" id="UP000557688"/>
    </source>
</evidence>
<dbReference type="PANTHER" id="PTHR11706:SF33">
    <property type="entry name" value="NATURAL RESISTANCE-ASSOCIATED MACROPHAGE PROTEIN 2"/>
    <property type="match status" value="1"/>
</dbReference>
<feature type="transmembrane region" description="Helical" evidence="7">
    <location>
        <begin position="214"/>
        <end position="234"/>
    </location>
</feature>
<evidence type="ECO:0000313" key="11">
    <source>
        <dbReference type="Proteomes" id="UP000565205"/>
    </source>
</evidence>
<name>A0A850NT48_9PROT</name>
<keyword evidence="2" id="KW-0813">Transport</keyword>
<evidence type="ECO:0000256" key="6">
    <source>
        <dbReference type="ARBA" id="ARBA00023136"/>
    </source>
</evidence>
<protein>
    <submittedName>
        <fullName evidence="8">Manganese transport protein</fullName>
    </submittedName>
    <submittedName>
        <fullName evidence="9">Nramp family divalent metal transporter</fullName>
    </submittedName>
</protein>
<gene>
    <name evidence="8" type="ORF">FHR90_000209</name>
    <name evidence="9" type="ORF">HUK83_09605</name>
</gene>
<organism evidence="9 11">
    <name type="scientific">Endobacter medicaginis</name>
    <dbReference type="NCBI Taxonomy" id="1181271"/>
    <lineage>
        <taxon>Bacteria</taxon>
        <taxon>Pseudomonadati</taxon>
        <taxon>Pseudomonadota</taxon>
        <taxon>Alphaproteobacteria</taxon>
        <taxon>Acetobacterales</taxon>
        <taxon>Acetobacteraceae</taxon>
        <taxon>Endobacter</taxon>
    </lineage>
</organism>
<dbReference type="InterPro" id="IPR001046">
    <property type="entry name" value="NRAMP_fam"/>
</dbReference>
<reference evidence="9 11" key="1">
    <citation type="submission" date="2020-06" db="EMBL/GenBank/DDBJ databases">
        <title>Description of novel acetic acid bacteria.</title>
        <authorList>
            <person name="Sombolestani A."/>
        </authorList>
    </citation>
    <scope>NUCLEOTIDE SEQUENCE [LARGE SCALE GENOMIC DNA]</scope>
    <source>
        <strain evidence="9 11">LMG 26838</strain>
    </source>
</reference>
<evidence type="ECO:0000256" key="7">
    <source>
        <dbReference type="SAM" id="Phobius"/>
    </source>
</evidence>
<reference evidence="8 10" key="2">
    <citation type="submission" date="2020-08" db="EMBL/GenBank/DDBJ databases">
        <title>Genomic Encyclopedia of Type Strains, Phase III (KMG-III): the genomes of soil and plant-associated and newly described type strains.</title>
        <authorList>
            <person name="Whitman W."/>
        </authorList>
    </citation>
    <scope>NUCLEOTIDE SEQUENCE [LARGE SCALE GENOMIC DNA]</scope>
    <source>
        <strain evidence="8 10">CECT 8088</strain>
    </source>
</reference>
<dbReference type="Proteomes" id="UP000557688">
    <property type="component" value="Unassembled WGS sequence"/>
</dbReference>
<feature type="transmembrane region" description="Helical" evidence="7">
    <location>
        <begin position="136"/>
        <end position="162"/>
    </location>
</feature>
<dbReference type="EMBL" id="JABXXQ010000178">
    <property type="protein sequence ID" value="NVN30582.1"/>
    <property type="molecule type" value="Genomic_DNA"/>
</dbReference>
<evidence type="ECO:0000256" key="3">
    <source>
        <dbReference type="ARBA" id="ARBA00022692"/>
    </source>
</evidence>
<dbReference type="GO" id="GO:0005384">
    <property type="term" value="F:manganese ion transmembrane transporter activity"/>
    <property type="evidence" value="ECO:0007669"/>
    <property type="project" value="TreeGrafter"/>
</dbReference>
<feature type="transmembrane region" description="Helical" evidence="7">
    <location>
        <begin position="111"/>
        <end position="130"/>
    </location>
</feature>
<dbReference type="GO" id="GO:0005886">
    <property type="term" value="C:plasma membrane"/>
    <property type="evidence" value="ECO:0007669"/>
    <property type="project" value="TreeGrafter"/>
</dbReference>
<feature type="transmembrane region" description="Helical" evidence="7">
    <location>
        <begin position="403"/>
        <end position="431"/>
    </location>
</feature>
<dbReference type="GO" id="GO:0015293">
    <property type="term" value="F:symporter activity"/>
    <property type="evidence" value="ECO:0007669"/>
    <property type="project" value="UniProtKB-KW"/>
</dbReference>
<evidence type="ECO:0000256" key="4">
    <source>
        <dbReference type="ARBA" id="ARBA00022847"/>
    </source>
</evidence>
<keyword evidence="5 7" id="KW-1133">Transmembrane helix</keyword>
<dbReference type="RefSeq" id="WP_176624231.1">
    <property type="nucleotide sequence ID" value="NZ_JABXXQ010000178.1"/>
</dbReference>
<sequence length="439" mass="45943">MNTPTEIVRRESANLSERTDAAMRDMLDGRRRGVLGWLAFAGPAVIASVAYVDPGNFVTNLQAGAGYGDRLLWVVVIANVVAMLFQALSARLGIVTGRNLAELSRARFGRPIAIAMWIAAEIGAIATDLAEFVGGAIGLSLLAGIGLLAGMGIVAVLSIALLALRRRGFRPFELVIGVLVGLIGLSYVVQLGLIRVDWPRAIHGALVPGLPDRAALALAIGMIGATVMPHAIYLHSGLTQSRLRPREAAECRRLIRISNAEVVIALGLTGLVNMAMVLAAGAFHPDHPQIADLSEAYRSLTPLLGGLAAAAFLTALLASGLSSTVVGTLAGDMVMAGFTGRRLKLWVRRVVTMAPAFLIIASGVDATRALVVSQIVLSFVLPVPMIALLVISADRTLLGGFALSARALWLPAMAVAVITLLNLILVVGGIADLAHLSRV</sequence>
<proteinExistence type="predicted"/>
<dbReference type="NCBIfam" id="NF037982">
    <property type="entry name" value="Nramp_1"/>
    <property type="match status" value="1"/>
</dbReference>
<dbReference type="Pfam" id="PF01566">
    <property type="entry name" value="Nramp"/>
    <property type="match status" value="1"/>
</dbReference>
<evidence type="ECO:0000313" key="9">
    <source>
        <dbReference type="EMBL" id="NVN30582.1"/>
    </source>
</evidence>
<dbReference type="AlphaFoldDB" id="A0A850NT48"/>
<dbReference type="NCBIfam" id="TIGR01197">
    <property type="entry name" value="nramp"/>
    <property type="match status" value="1"/>
</dbReference>
<dbReference type="GO" id="GO:0034755">
    <property type="term" value="P:iron ion transmembrane transport"/>
    <property type="evidence" value="ECO:0007669"/>
    <property type="project" value="TreeGrafter"/>
</dbReference>
<evidence type="ECO:0000256" key="2">
    <source>
        <dbReference type="ARBA" id="ARBA00022448"/>
    </source>
</evidence>
<evidence type="ECO:0000256" key="1">
    <source>
        <dbReference type="ARBA" id="ARBA00004141"/>
    </source>
</evidence>
<dbReference type="Proteomes" id="UP000565205">
    <property type="component" value="Unassembled WGS sequence"/>
</dbReference>
<feature type="transmembrane region" description="Helical" evidence="7">
    <location>
        <begin position="303"/>
        <end position="326"/>
    </location>
</feature>
<dbReference type="EMBL" id="JACHXV010000001">
    <property type="protein sequence ID" value="MBB3172403.1"/>
    <property type="molecule type" value="Genomic_DNA"/>
</dbReference>
<keyword evidence="4" id="KW-0769">Symport</keyword>
<comment type="caution">
    <text evidence="9">The sequence shown here is derived from an EMBL/GenBank/DDBJ whole genome shotgun (WGS) entry which is preliminary data.</text>
</comment>
<comment type="subcellular location">
    <subcellularLocation>
        <location evidence="1">Membrane</location>
        <topology evidence="1">Multi-pass membrane protein</topology>
    </subcellularLocation>
</comment>
<feature type="transmembrane region" description="Helical" evidence="7">
    <location>
        <begin position="71"/>
        <end position="90"/>
    </location>
</feature>
<feature type="transmembrane region" description="Helical" evidence="7">
    <location>
        <begin position="370"/>
        <end position="391"/>
    </location>
</feature>
<evidence type="ECO:0000313" key="8">
    <source>
        <dbReference type="EMBL" id="MBB3172403.1"/>
    </source>
</evidence>
<dbReference type="GO" id="GO:0015086">
    <property type="term" value="F:cadmium ion transmembrane transporter activity"/>
    <property type="evidence" value="ECO:0007669"/>
    <property type="project" value="TreeGrafter"/>
</dbReference>
<feature type="transmembrane region" description="Helical" evidence="7">
    <location>
        <begin position="33"/>
        <end position="51"/>
    </location>
</feature>
<keyword evidence="10" id="KW-1185">Reference proteome</keyword>
<feature type="transmembrane region" description="Helical" evidence="7">
    <location>
        <begin position="262"/>
        <end position="283"/>
    </location>
</feature>
<feature type="transmembrane region" description="Helical" evidence="7">
    <location>
        <begin position="346"/>
        <end position="364"/>
    </location>
</feature>
<evidence type="ECO:0000256" key="5">
    <source>
        <dbReference type="ARBA" id="ARBA00022989"/>
    </source>
</evidence>